<organism evidence="1 2">
    <name type="scientific">Glomus cerebriforme</name>
    <dbReference type="NCBI Taxonomy" id="658196"/>
    <lineage>
        <taxon>Eukaryota</taxon>
        <taxon>Fungi</taxon>
        <taxon>Fungi incertae sedis</taxon>
        <taxon>Mucoromycota</taxon>
        <taxon>Glomeromycotina</taxon>
        <taxon>Glomeromycetes</taxon>
        <taxon>Glomerales</taxon>
        <taxon>Glomeraceae</taxon>
        <taxon>Glomus</taxon>
    </lineage>
</organism>
<dbReference type="PANTHER" id="PTHR14187">
    <property type="entry name" value="ALPHA KINASE/ELONGATION FACTOR 2 KINASE"/>
    <property type="match status" value="1"/>
</dbReference>
<keyword evidence="2" id="KW-1185">Reference proteome</keyword>
<reference evidence="1 2" key="1">
    <citation type="submission" date="2018-06" db="EMBL/GenBank/DDBJ databases">
        <title>Comparative genomics reveals the genomic features of Rhizophagus irregularis, R. cerebriforme, R. diaphanum and Gigaspora rosea, and their symbiotic lifestyle signature.</title>
        <authorList>
            <person name="Morin E."/>
            <person name="San Clemente H."/>
            <person name="Chen E.C.H."/>
            <person name="De La Providencia I."/>
            <person name="Hainaut M."/>
            <person name="Kuo A."/>
            <person name="Kohler A."/>
            <person name="Murat C."/>
            <person name="Tang N."/>
            <person name="Roy S."/>
            <person name="Loubradou J."/>
            <person name="Henrissat B."/>
            <person name="Grigoriev I.V."/>
            <person name="Corradi N."/>
            <person name="Roux C."/>
            <person name="Martin F.M."/>
        </authorList>
    </citation>
    <scope>NUCLEOTIDE SEQUENCE [LARGE SCALE GENOMIC DNA]</scope>
    <source>
        <strain evidence="1 2">DAOM 227022</strain>
    </source>
</reference>
<gene>
    <name evidence="1" type="ORF">C1645_777105</name>
</gene>
<dbReference type="SUPFAM" id="SSF53067">
    <property type="entry name" value="Actin-like ATPase domain"/>
    <property type="match status" value="2"/>
</dbReference>
<dbReference type="STRING" id="658196.A0A397SSE1"/>
<dbReference type="PRINTS" id="PR00301">
    <property type="entry name" value="HEATSHOCK70"/>
</dbReference>
<evidence type="ECO:0000313" key="2">
    <source>
        <dbReference type="Proteomes" id="UP000265703"/>
    </source>
</evidence>
<dbReference type="OrthoDB" id="2963168at2759"/>
<dbReference type="EMBL" id="QKYT01000304">
    <property type="protein sequence ID" value="RIA87526.1"/>
    <property type="molecule type" value="Genomic_DNA"/>
</dbReference>
<accession>A0A397SSE1</accession>
<evidence type="ECO:0000313" key="1">
    <source>
        <dbReference type="EMBL" id="RIA87526.1"/>
    </source>
</evidence>
<comment type="caution">
    <text evidence="1">The sequence shown here is derived from an EMBL/GenBank/DDBJ whole genome shotgun (WGS) entry which is preliminary data.</text>
</comment>
<proteinExistence type="predicted"/>
<evidence type="ECO:0008006" key="3">
    <source>
        <dbReference type="Google" id="ProtNLM"/>
    </source>
</evidence>
<dbReference type="Proteomes" id="UP000265703">
    <property type="component" value="Unassembled WGS sequence"/>
</dbReference>
<dbReference type="PANTHER" id="PTHR14187:SF5">
    <property type="entry name" value="HEAT SHOCK 70 KDA PROTEIN 12A"/>
    <property type="match status" value="1"/>
</dbReference>
<dbReference type="CDD" id="cd10229">
    <property type="entry name" value="ASKHA_NBD_HSP70_HSPA12"/>
    <property type="match status" value="1"/>
</dbReference>
<dbReference type="Gene3D" id="3.90.640.10">
    <property type="entry name" value="Actin, Chain A, domain 4"/>
    <property type="match status" value="1"/>
</dbReference>
<dbReference type="AlphaFoldDB" id="A0A397SSE1"/>
<name>A0A397SSE1_9GLOM</name>
<protein>
    <recommendedName>
        <fullName evidence="3">Actin-like ATPase domain-containing protein</fullName>
    </recommendedName>
</protein>
<dbReference type="InterPro" id="IPR043129">
    <property type="entry name" value="ATPase_NBD"/>
</dbReference>
<sequence length="564" mass="64599">MSWTRDIRVVVGLDFGTTYSGFTYCYISKKDLCTHDVWPGDMAELKTHTVLLYDDELDKVELWGKPALSKRPNRRRRENVPVKLFKLCLGNLKESLKPKPIVEYKKAITDYLREIGKLIKKVVTALPGIDFSEHVLLVLTVPAEYSDKAKATMRECAYKADLIINQFSEKLQFTTEPEAAAVYCMENILKEHSLDVSGTNFMIVDCGGGTVDLTTRQLLEGNQLGEITERAGDYCGSTFIEDEFIKYLRDKLGNNAIDLLEQNHYGQMQYMIQKFCANAKEPFTGNSKFHYDLDLEEVSPALLQYVTGDIKESLEEAEWCIRLDYETIKLMFDPVVERVLRLIRVQLDNSREKCSAMFLVGGFSQSKYLRKRIKQKFQEHVDIISVPSNPIAAISRGAAIYGISFNNNAENYSNVDEIRCIISSRVLKFTYGIEVGSVWTEDDPEERRTFDGYIEKFKCVAKRGTSVLIDEDIIIDRPLYPRYSSQTSVDFDIYYTREFDAEFCDDPGMELLGKLKIDLPDPKLGHNRPLIFGLKFGRMEITATAKNDTNGQNYQMIFDIETEN</sequence>
<dbReference type="Gene3D" id="3.30.420.40">
    <property type="match status" value="2"/>
</dbReference>